<dbReference type="Gene3D" id="3.90.550.10">
    <property type="entry name" value="Spore Coat Polysaccharide Biosynthesis Protein SpsA, Chain A"/>
    <property type="match status" value="1"/>
</dbReference>
<dbReference type="InterPro" id="IPR029044">
    <property type="entry name" value="Nucleotide-diphossugar_trans"/>
</dbReference>
<comment type="caution">
    <text evidence="4">The sequence shown here is derived from an EMBL/GenBank/DDBJ whole genome shotgun (WGS) entry which is preliminary data.</text>
</comment>
<proteinExistence type="predicted"/>
<feature type="domain" description="Galactosyltransferase C-terminal" evidence="3">
    <location>
        <begin position="184"/>
        <end position="242"/>
    </location>
</feature>
<dbReference type="InterPro" id="IPR027791">
    <property type="entry name" value="Galactosyl_T_C"/>
</dbReference>
<dbReference type="PANTHER" id="PTHR43685:SF3">
    <property type="entry name" value="SLR2126 PROTEIN"/>
    <property type="match status" value="1"/>
</dbReference>
<dbReference type="EMBL" id="WNZW01000016">
    <property type="protein sequence ID" value="MUG47793.1"/>
    <property type="molecule type" value="Genomic_DNA"/>
</dbReference>
<reference evidence="4 5" key="1">
    <citation type="submission" date="2019-11" db="EMBL/GenBank/DDBJ databases">
        <title>Draft genome sequences of five Paenibacillus species of dairy origin.</title>
        <authorList>
            <person name="Olajide A.M."/>
            <person name="Chen S."/>
            <person name="Lapointe G."/>
        </authorList>
    </citation>
    <scope>NUCLEOTIDE SEQUENCE [LARGE SCALE GENOMIC DNA]</scope>
    <source>
        <strain evidence="4 5">12CR55</strain>
    </source>
</reference>
<dbReference type="AlphaFoldDB" id="A0A7X2Z589"/>
<dbReference type="Pfam" id="PF00535">
    <property type="entry name" value="Glycos_transf_2"/>
    <property type="match status" value="1"/>
</dbReference>
<evidence type="ECO:0000259" key="3">
    <source>
        <dbReference type="Pfam" id="PF02709"/>
    </source>
</evidence>
<dbReference type="InterPro" id="IPR050834">
    <property type="entry name" value="Glycosyltransf_2"/>
</dbReference>
<dbReference type="OrthoDB" id="9812302at2"/>
<organism evidence="4 5">
    <name type="scientific">Paenibacillus woosongensis</name>
    <dbReference type="NCBI Taxonomy" id="307580"/>
    <lineage>
        <taxon>Bacteria</taxon>
        <taxon>Bacillati</taxon>
        <taxon>Bacillota</taxon>
        <taxon>Bacilli</taxon>
        <taxon>Bacillales</taxon>
        <taxon>Paenibacillaceae</taxon>
        <taxon>Paenibacillus</taxon>
    </lineage>
</organism>
<dbReference type="GO" id="GO:0016740">
    <property type="term" value="F:transferase activity"/>
    <property type="evidence" value="ECO:0007669"/>
    <property type="project" value="UniProtKB-KW"/>
</dbReference>
<accession>A0A7X2Z589</accession>
<evidence type="ECO:0000313" key="4">
    <source>
        <dbReference type="EMBL" id="MUG47793.1"/>
    </source>
</evidence>
<evidence type="ECO:0000259" key="2">
    <source>
        <dbReference type="Pfam" id="PF00535"/>
    </source>
</evidence>
<dbReference type="PANTHER" id="PTHR43685">
    <property type="entry name" value="GLYCOSYLTRANSFERASE"/>
    <property type="match status" value="1"/>
</dbReference>
<dbReference type="InterPro" id="IPR001173">
    <property type="entry name" value="Glyco_trans_2-like"/>
</dbReference>
<evidence type="ECO:0000313" key="5">
    <source>
        <dbReference type="Proteomes" id="UP000447876"/>
    </source>
</evidence>
<protein>
    <submittedName>
        <fullName evidence="4">Glycosyltransferase</fullName>
    </submittedName>
</protein>
<name>A0A7X2Z589_9BACL</name>
<keyword evidence="1 4" id="KW-0808">Transferase</keyword>
<gene>
    <name evidence="4" type="ORF">GNP95_22880</name>
</gene>
<dbReference type="Pfam" id="PF02709">
    <property type="entry name" value="Glyco_transf_7C"/>
    <property type="match status" value="1"/>
</dbReference>
<feature type="domain" description="Glycosyltransferase 2-like" evidence="2">
    <location>
        <begin position="19"/>
        <end position="168"/>
    </location>
</feature>
<dbReference type="SUPFAM" id="SSF53448">
    <property type="entry name" value="Nucleotide-diphospho-sugar transferases"/>
    <property type="match status" value="1"/>
</dbReference>
<sequence length="393" mass="44533">MQCMFPGCGPRKENSMKASIVILAYNQKEIIEACLTSLSRQYLQEGDGFEVILVDNGSTDGTGEMIHQLAVNYPLTYKYIPDTAESSRAVSRNQGIVSSSGDIVIFLDGDQIPGPGFVAEHLRVHKFAEDKLVIGFRRYLEQGAIAGGRGKALFEAGSLPPFEEDERFWLMERFSENAGALRTAWHLFFSCNISVRRERLIGAGMFNDGFVGWGLEDSELGYRLEQGGGSFIFNKSALAYHVHHPSEFNEARYAGWLANLQHFISRHPSFEVEAQKILAEFFNPQIRISWWDCYVRFENVVRAYQGYEGSRYPVSIIVVYKHSTEAVNAITSEAAGREVAVIDQTALSDLDLICQSIRQAYDVLYYKHPTERQLVELYRIFAARGIWRQQVFD</sequence>
<dbReference type="Proteomes" id="UP000447876">
    <property type="component" value="Unassembled WGS sequence"/>
</dbReference>
<evidence type="ECO:0000256" key="1">
    <source>
        <dbReference type="ARBA" id="ARBA00022679"/>
    </source>
</evidence>